<dbReference type="InterPro" id="IPR001173">
    <property type="entry name" value="Glyco_trans_2-like"/>
</dbReference>
<protein>
    <submittedName>
        <fullName evidence="9">Glycosyltransferase</fullName>
    </submittedName>
</protein>
<feature type="transmembrane region" description="Helical" evidence="7">
    <location>
        <begin position="238"/>
        <end position="259"/>
    </location>
</feature>
<dbReference type="InterPro" id="IPR050256">
    <property type="entry name" value="Glycosyltransferase_2"/>
</dbReference>
<evidence type="ECO:0000259" key="8">
    <source>
        <dbReference type="Pfam" id="PF00535"/>
    </source>
</evidence>
<evidence type="ECO:0000256" key="5">
    <source>
        <dbReference type="ARBA" id="ARBA00022989"/>
    </source>
</evidence>
<evidence type="ECO:0000256" key="2">
    <source>
        <dbReference type="ARBA" id="ARBA00022676"/>
    </source>
</evidence>
<sequence>MSNPVLTLVIPCFNEEEVLPETISRLTVILEELVECQLISKHSKMLFVDDGSRDKTWEIIASYNQNNPFVSGLKLAKNAGHQNALLSGLMEAKETSDCVISVDADLQDDLNAIREFIIKFNEGYDIVYGVRESRSTDTFFKRSTAQGFYRVMSKMGVNIVYNHADYRLMSKRVLQELSNFKEVNLFLRGLVPLIGYKSTEVYYDRHERFAGESKYPLKKMLAFAFDGITSFSITPIRLISAVGFSMFGISLLITVYTIISKLLGTTVWGWSSLMLSIWFIGGLQLVALGLIGEYIGKIYKEVKQRPKYIIETILDSQSTLDTEKTKKVKNSEREAVAVQ</sequence>
<name>A0A0D7X062_9BACL</name>
<proteinExistence type="predicted"/>
<comment type="caution">
    <text evidence="9">The sequence shown here is derived from an EMBL/GenBank/DDBJ whole genome shotgun (WGS) entry which is preliminary data.</text>
</comment>
<reference evidence="9 10" key="1">
    <citation type="submission" date="2014-11" db="EMBL/GenBank/DDBJ databases">
        <title>Draft Genome Sequences of Paenibacillus polymyxa NRRL B-30509 and Paenibacillus terrae NRRL B-30644, Strains from a Poultry Environment that Produce Tridecaptin A and Paenicidins.</title>
        <authorList>
            <person name="van Belkum M.J."/>
            <person name="Lohans C.T."/>
            <person name="Vederas J.C."/>
        </authorList>
    </citation>
    <scope>NUCLEOTIDE SEQUENCE [LARGE SCALE GENOMIC DNA]</scope>
    <source>
        <strain evidence="9 10">NRRL B-30644</strain>
    </source>
</reference>
<evidence type="ECO:0000256" key="4">
    <source>
        <dbReference type="ARBA" id="ARBA00022692"/>
    </source>
</evidence>
<keyword evidence="6 7" id="KW-0472">Membrane</keyword>
<dbReference type="SUPFAM" id="SSF53448">
    <property type="entry name" value="Nucleotide-diphospho-sugar transferases"/>
    <property type="match status" value="1"/>
</dbReference>
<dbReference type="EMBL" id="JTHP01000029">
    <property type="protein sequence ID" value="KJD44826.1"/>
    <property type="molecule type" value="Genomic_DNA"/>
</dbReference>
<keyword evidence="5 7" id="KW-1133">Transmembrane helix</keyword>
<dbReference type="PATRIC" id="fig|159743.3.peg.3328"/>
<keyword evidence="3 9" id="KW-0808">Transferase</keyword>
<dbReference type="Gene3D" id="3.90.550.10">
    <property type="entry name" value="Spore Coat Polysaccharide Biosynthesis Protein SpsA, Chain A"/>
    <property type="match status" value="1"/>
</dbReference>
<dbReference type="GO" id="GO:0005886">
    <property type="term" value="C:plasma membrane"/>
    <property type="evidence" value="ECO:0007669"/>
    <property type="project" value="TreeGrafter"/>
</dbReference>
<dbReference type="AlphaFoldDB" id="A0A0D7X062"/>
<evidence type="ECO:0000256" key="3">
    <source>
        <dbReference type="ARBA" id="ARBA00022679"/>
    </source>
</evidence>
<dbReference type="GO" id="GO:0016757">
    <property type="term" value="F:glycosyltransferase activity"/>
    <property type="evidence" value="ECO:0007669"/>
    <property type="project" value="UniProtKB-KW"/>
</dbReference>
<evidence type="ECO:0000313" key="9">
    <source>
        <dbReference type="EMBL" id="KJD44826.1"/>
    </source>
</evidence>
<keyword evidence="2" id="KW-0328">Glycosyltransferase</keyword>
<evidence type="ECO:0000256" key="7">
    <source>
        <dbReference type="SAM" id="Phobius"/>
    </source>
</evidence>
<evidence type="ECO:0000256" key="1">
    <source>
        <dbReference type="ARBA" id="ARBA00004141"/>
    </source>
</evidence>
<dbReference type="PANTHER" id="PTHR48090">
    <property type="entry name" value="UNDECAPRENYL-PHOSPHATE 4-DEOXY-4-FORMAMIDO-L-ARABINOSE TRANSFERASE-RELATED"/>
    <property type="match status" value="1"/>
</dbReference>
<comment type="subcellular location">
    <subcellularLocation>
        <location evidence="1">Membrane</location>
        <topology evidence="1">Multi-pass membrane protein</topology>
    </subcellularLocation>
</comment>
<gene>
    <name evidence="9" type="ORF">QD47_14950</name>
</gene>
<dbReference type="PANTHER" id="PTHR48090:SF1">
    <property type="entry name" value="PROPHAGE BACTOPRENOL GLUCOSYL TRANSFERASE HOMOLOG"/>
    <property type="match status" value="1"/>
</dbReference>
<accession>A0A0D7X062</accession>
<keyword evidence="10" id="KW-1185">Reference proteome</keyword>
<organism evidence="9 10">
    <name type="scientific">Paenibacillus terrae</name>
    <dbReference type="NCBI Taxonomy" id="159743"/>
    <lineage>
        <taxon>Bacteria</taxon>
        <taxon>Bacillati</taxon>
        <taxon>Bacillota</taxon>
        <taxon>Bacilli</taxon>
        <taxon>Bacillales</taxon>
        <taxon>Paenibacillaceae</taxon>
        <taxon>Paenibacillus</taxon>
    </lineage>
</organism>
<dbReference type="CDD" id="cd04187">
    <property type="entry name" value="DPM1_like_bac"/>
    <property type="match status" value="1"/>
</dbReference>
<evidence type="ECO:0000313" key="10">
    <source>
        <dbReference type="Proteomes" id="UP000032534"/>
    </source>
</evidence>
<dbReference type="Proteomes" id="UP000032534">
    <property type="component" value="Unassembled WGS sequence"/>
</dbReference>
<evidence type="ECO:0000256" key="6">
    <source>
        <dbReference type="ARBA" id="ARBA00023136"/>
    </source>
</evidence>
<dbReference type="InterPro" id="IPR029044">
    <property type="entry name" value="Nucleotide-diphossugar_trans"/>
</dbReference>
<dbReference type="Pfam" id="PF00535">
    <property type="entry name" value="Glycos_transf_2"/>
    <property type="match status" value="1"/>
</dbReference>
<keyword evidence="4 7" id="KW-0812">Transmembrane</keyword>
<feature type="transmembrane region" description="Helical" evidence="7">
    <location>
        <begin position="271"/>
        <end position="295"/>
    </location>
</feature>
<feature type="domain" description="Glycosyltransferase 2-like" evidence="8">
    <location>
        <begin position="8"/>
        <end position="177"/>
    </location>
</feature>